<accession>A0A4D6LG87</accession>
<dbReference type="EMBL" id="CP039347">
    <property type="protein sequence ID" value="QCD87669.1"/>
    <property type="molecule type" value="Genomic_DNA"/>
</dbReference>
<dbReference type="Proteomes" id="UP000501690">
    <property type="component" value="Linkage Group LG3"/>
</dbReference>
<sequence length="121" mass="13694">MSGSPFLFVYGDDRVIRYTRADVDTGDVEDVQATKDVTLVILYRHNYIDKGWGTGVPHLVGLNRIITLFDGMVIDFHVLSHRGPLQKQCSPFLFVYGDDRVIRYTRADVDTGDVEDVQATK</sequence>
<evidence type="ECO:0000313" key="2">
    <source>
        <dbReference type="Proteomes" id="UP000501690"/>
    </source>
</evidence>
<protein>
    <submittedName>
        <fullName evidence="1">Uncharacterized protein</fullName>
    </submittedName>
</protein>
<proteinExistence type="predicted"/>
<reference evidence="1 2" key="1">
    <citation type="submission" date="2019-04" db="EMBL/GenBank/DDBJ databases">
        <title>An improved genome assembly and genetic linkage map for asparagus bean, Vigna unguiculata ssp. sesquipedialis.</title>
        <authorList>
            <person name="Xia Q."/>
            <person name="Zhang R."/>
            <person name="Dong Y."/>
        </authorList>
    </citation>
    <scope>NUCLEOTIDE SEQUENCE [LARGE SCALE GENOMIC DNA]</scope>
    <source>
        <tissue evidence="1">Leaf</tissue>
    </source>
</reference>
<gene>
    <name evidence="1" type="ORF">DEO72_LG3g2208</name>
</gene>
<evidence type="ECO:0000313" key="1">
    <source>
        <dbReference type="EMBL" id="QCD87669.1"/>
    </source>
</evidence>
<dbReference type="AlphaFoldDB" id="A0A4D6LG87"/>
<name>A0A4D6LG87_VIGUN</name>
<organism evidence="1 2">
    <name type="scientific">Vigna unguiculata</name>
    <name type="common">Cowpea</name>
    <dbReference type="NCBI Taxonomy" id="3917"/>
    <lineage>
        <taxon>Eukaryota</taxon>
        <taxon>Viridiplantae</taxon>
        <taxon>Streptophyta</taxon>
        <taxon>Embryophyta</taxon>
        <taxon>Tracheophyta</taxon>
        <taxon>Spermatophyta</taxon>
        <taxon>Magnoliopsida</taxon>
        <taxon>eudicotyledons</taxon>
        <taxon>Gunneridae</taxon>
        <taxon>Pentapetalae</taxon>
        <taxon>rosids</taxon>
        <taxon>fabids</taxon>
        <taxon>Fabales</taxon>
        <taxon>Fabaceae</taxon>
        <taxon>Papilionoideae</taxon>
        <taxon>50 kb inversion clade</taxon>
        <taxon>NPAAA clade</taxon>
        <taxon>indigoferoid/millettioid clade</taxon>
        <taxon>Phaseoleae</taxon>
        <taxon>Vigna</taxon>
    </lineage>
</organism>
<keyword evidence="2" id="KW-1185">Reference proteome</keyword>